<dbReference type="Proteomes" id="UP001596189">
    <property type="component" value="Unassembled WGS sequence"/>
</dbReference>
<protein>
    <submittedName>
        <fullName evidence="3">SGNH/GDSL hydrolase family protein</fullName>
        <ecNumber evidence="3">3.1.-.-</ecNumber>
    </submittedName>
</protein>
<gene>
    <name evidence="3" type="ORF">ACFQDO_05860</name>
</gene>
<feature type="domain" description="SGNH hydrolase-type esterase" evidence="2">
    <location>
        <begin position="20"/>
        <end position="202"/>
    </location>
</feature>
<evidence type="ECO:0000313" key="4">
    <source>
        <dbReference type="Proteomes" id="UP001596189"/>
    </source>
</evidence>
<sequence>MDERTEEQTTQAPPWTRYVAVGDSFTEGMEDVGEDGAYRGWADRLAHQLAGGRAAADPTGGAIEPLRYANLAVRGRLLGQIVQEQVPAAIELGADLVSLVGGGNDVLRPGSDPDRLAARLEAAVVDLRVSGADVLLATPVDPVQSPLINLTRGKAAVFAAAIWTIARRHQTYVLDLWGMKALQDRRLWAPDRIHLTSEGHQRVALHAAEVLGLAGDGSWAIPLPPAQARDRRTALREDAQWLRQYVGPWVGRRLRRQSSGDTVQPKRPTAEPLPLVDRDS</sequence>
<dbReference type="Gene3D" id="3.40.50.1110">
    <property type="entry name" value="SGNH hydrolase"/>
    <property type="match status" value="1"/>
</dbReference>
<dbReference type="InterPro" id="IPR013830">
    <property type="entry name" value="SGNH_hydro"/>
</dbReference>
<dbReference type="SUPFAM" id="SSF52266">
    <property type="entry name" value="SGNH hydrolase"/>
    <property type="match status" value="1"/>
</dbReference>
<dbReference type="PANTHER" id="PTHR43784">
    <property type="entry name" value="GDSL-LIKE LIPASE/ACYLHYDROLASE, PUTATIVE (AFU_ORTHOLOGUE AFUA_2G00820)-RELATED"/>
    <property type="match status" value="1"/>
</dbReference>
<name>A0ABW1JCK3_9ACTN</name>
<evidence type="ECO:0000259" key="2">
    <source>
        <dbReference type="Pfam" id="PF13472"/>
    </source>
</evidence>
<dbReference type="InterPro" id="IPR053140">
    <property type="entry name" value="GDSL_Rv0518-like"/>
</dbReference>
<evidence type="ECO:0000313" key="3">
    <source>
        <dbReference type="EMBL" id="MFC6006652.1"/>
    </source>
</evidence>
<dbReference type="CDD" id="cd01832">
    <property type="entry name" value="SGNH_hydrolase_like_1"/>
    <property type="match status" value="1"/>
</dbReference>
<dbReference type="EMBL" id="JBHSRD010000003">
    <property type="protein sequence ID" value="MFC6006652.1"/>
    <property type="molecule type" value="Genomic_DNA"/>
</dbReference>
<keyword evidence="3" id="KW-0378">Hydrolase</keyword>
<comment type="caution">
    <text evidence="3">The sequence shown here is derived from an EMBL/GenBank/DDBJ whole genome shotgun (WGS) entry which is preliminary data.</text>
</comment>
<organism evidence="3 4">
    <name type="scientific">Angustibacter luteus</name>
    <dbReference type="NCBI Taxonomy" id="658456"/>
    <lineage>
        <taxon>Bacteria</taxon>
        <taxon>Bacillati</taxon>
        <taxon>Actinomycetota</taxon>
        <taxon>Actinomycetes</taxon>
        <taxon>Kineosporiales</taxon>
        <taxon>Kineosporiaceae</taxon>
    </lineage>
</organism>
<dbReference type="Pfam" id="PF13472">
    <property type="entry name" value="Lipase_GDSL_2"/>
    <property type="match status" value="1"/>
</dbReference>
<reference evidence="4" key="1">
    <citation type="journal article" date="2019" name="Int. J. Syst. Evol. Microbiol.">
        <title>The Global Catalogue of Microorganisms (GCM) 10K type strain sequencing project: providing services to taxonomists for standard genome sequencing and annotation.</title>
        <authorList>
            <consortium name="The Broad Institute Genomics Platform"/>
            <consortium name="The Broad Institute Genome Sequencing Center for Infectious Disease"/>
            <person name="Wu L."/>
            <person name="Ma J."/>
        </authorList>
    </citation>
    <scope>NUCLEOTIDE SEQUENCE [LARGE SCALE GENOMIC DNA]</scope>
    <source>
        <strain evidence="4">KACC 14249</strain>
    </source>
</reference>
<accession>A0ABW1JCK3</accession>
<dbReference type="PANTHER" id="PTHR43784:SF2">
    <property type="entry name" value="GDSL-LIKE LIPASE_ACYLHYDROLASE, PUTATIVE (AFU_ORTHOLOGUE AFUA_2G00820)-RELATED"/>
    <property type="match status" value="1"/>
</dbReference>
<evidence type="ECO:0000256" key="1">
    <source>
        <dbReference type="SAM" id="MobiDB-lite"/>
    </source>
</evidence>
<dbReference type="RefSeq" id="WP_345718130.1">
    <property type="nucleotide sequence ID" value="NZ_BAABFP010000008.1"/>
</dbReference>
<dbReference type="EC" id="3.1.-.-" evidence="3"/>
<dbReference type="GO" id="GO:0016787">
    <property type="term" value="F:hydrolase activity"/>
    <property type="evidence" value="ECO:0007669"/>
    <property type="project" value="UniProtKB-KW"/>
</dbReference>
<dbReference type="InterPro" id="IPR036514">
    <property type="entry name" value="SGNH_hydro_sf"/>
</dbReference>
<proteinExistence type="predicted"/>
<feature type="region of interest" description="Disordered" evidence="1">
    <location>
        <begin position="256"/>
        <end position="280"/>
    </location>
</feature>
<keyword evidence="4" id="KW-1185">Reference proteome</keyword>